<dbReference type="GO" id="GO:0009245">
    <property type="term" value="P:lipid A biosynthetic process"/>
    <property type="evidence" value="ECO:0007669"/>
    <property type="project" value="TreeGrafter"/>
</dbReference>
<evidence type="ECO:0000256" key="1">
    <source>
        <dbReference type="ARBA" id="ARBA00022723"/>
    </source>
</evidence>
<dbReference type="GO" id="GO:0008758">
    <property type="term" value="F:UDP-2,3-diacylglucosamine hydrolase activity"/>
    <property type="evidence" value="ECO:0007669"/>
    <property type="project" value="TreeGrafter"/>
</dbReference>
<sequence>MIARRNFLRAAAGFLFASLSTTTYAVGIEPILRLKTVTYRLTPPNWPDGLRLRLVLLADFHACRPWMTAQRIKGIADQAQALQGDMVLLLGDFLSGMRLSGGQVAPEDWADALSGLSAPFGVHAILGNHDWADDPEAMAQGHGPTVVHRALAGIGVPVYDNRAVAMDKDGHRFWLAGLADQYGPLRPLDDLPGTLAQVKDAAPVILMAHEPDIFPKVPDRVAVTLSGHTHGGQIKIFGMMPFIPSRYGARYAHGHIVEEGRHLIVSAGLGTSGVPMRFGVPPEIVVVELGAQASA</sequence>
<reference evidence="5 6" key="1">
    <citation type="submission" date="2016-09" db="EMBL/GenBank/DDBJ databases">
        <title>Rhizobium sp. nov., a novel species isolated from the rice rhizosphere.</title>
        <authorList>
            <person name="Zhao J."/>
            <person name="Zhang X."/>
        </authorList>
    </citation>
    <scope>NUCLEOTIDE SEQUENCE [LARGE SCALE GENOMIC DNA]</scope>
    <source>
        <strain evidence="5 6">1.7048</strain>
    </source>
</reference>
<keyword evidence="2" id="KW-0378">Hydrolase</keyword>
<accession>A0A1Q9AZH8</accession>
<keyword evidence="3" id="KW-0732">Signal</keyword>
<protein>
    <submittedName>
        <fullName evidence="5">Metallophosphoesterase</fullName>
    </submittedName>
</protein>
<dbReference type="InterPro" id="IPR004843">
    <property type="entry name" value="Calcineurin-like_PHP"/>
</dbReference>
<dbReference type="OrthoDB" id="9780884at2"/>
<evidence type="ECO:0000256" key="2">
    <source>
        <dbReference type="ARBA" id="ARBA00022801"/>
    </source>
</evidence>
<dbReference type="Gene3D" id="3.60.21.10">
    <property type="match status" value="1"/>
</dbReference>
<dbReference type="SUPFAM" id="SSF56300">
    <property type="entry name" value="Metallo-dependent phosphatases"/>
    <property type="match status" value="1"/>
</dbReference>
<evidence type="ECO:0000259" key="4">
    <source>
        <dbReference type="Pfam" id="PF00149"/>
    </source>
</evidence>
<dbReference type="GO" id="GO:0046872">
    <property type="term" value="F:metal ion binding"/>
    <property type="evidence" value="ECO:0007669"/>
    <property type="project" value="UniProtKB-KW"/>
</dbReference>
<keyword evidence="6" id="KW-1185">Reference proteome</keyword>
<comment type="caution">
    <text evidence="5">The sequence shown here is derived from an EMBL/GenBank/DDBJ whole genome shotgun (WGS) entry which is preliminary data.</text>
</comment>
<dbReference type="GO" id="GO:0016020">
    <property type="term" value="C:membrane"/>
    <property type="evidence" value="ECO:0007669"/>
    <property type="project" value="GOC"/>
</dbReference>
<proteinExistence type="predicted"/>
<feature type="domain" description="Calcineurin-like phosphoesterase" evidence="4">
    <location>
        <begin position="53"/>
        <end position="231"/>
    </location>
</feature>
<feature type="chain" id="PRO_5010188668" evidence="3">
    <location>
        <begin position="26"/>
        <end position="295"/>
    </location>
</feature>
<gene>
    <name evidence="5" type="ORF">BJF93_03375</name>
</gene>
<dbReference type="Pfam" id="PF00149">
    <property type="entry name" value="Metallophos"/>
    <property type="match status" value="1"/>
</dbReference>
<evidence type="ECO:0000313" key="5">
    <source>
        <dbReference type="EMBL" id="OLP61102.1"/>
    </source>
</evidence>
<dbReference type="AlphaFoldDB" id="A0A1Q9AZH8"/>
<evidence type="ECO:0000256" key="3">
    <source>
        <dbReference type="SAM" id="SignalP"/>
    </source>
</evidence>
<dbReference type="PANTHER" id="PTHR31302">
    <property type="entry name" value="TRANSMEMBRANE PROTEIN WITH METALLOPHOSPHOESTERASE DOMAIN-RELATED"/>
    <property type="match status" value="1"/>
</dbReference>
<dbReference type="InterPro" id="IPR029052">
    <property type="entry name" value="Metallo-depent_PP-like"/>
</dbReference>
<keyword evidence="1" id="KW-0479">Metal-binding</keyword>
<dbReference type="RefSeq" id="WP_075626992.1">
    <property type="nucleotide sequence ID" value="NZ_FOAM01000006.1"/>
</dbReference>
<organism evidence="5 6">
    <name type="scientific">Xaviernesmea oryzae</name>
    <dbReference type="NCBI Taxonomy" id="464029"/>
    <lineage>
        <taxon>Bacteria</taxon>
        <taxon>Pseudomonadati</taxon>
        <taxon>Pseudomonadota</taxon>
        <taxon>Alphaproteobacteria</taxon>
        <taxon>Hyphomicrobiales</taxon>
        <taxon>Rhizobiaceae</taxon>
        <taxon>Rhizobium/Agrobacterium group</taxon>
        <taxon>Xaviernesmea</taxon>
    </lineage>
</organism>
<name>A0A1Q9AZH8_9HYPH</name>
<dbReference type="Proteomes" id="UP000186364">
    <property type="component" value="Unassembled WGS sequence"/>
</dbReference>
<dbReference type="EMBL" id="MKIP01000034">
    <property type="protein sequence ID" value="OLP61102.1"/>
    <property type="molecule type" value="Genomic_DNA"/>
</dbReference>
<dbReference type="PANTHER" id="PTHR31302:SF31">
    <property type="entry name" value="PHOSPHODIESTERASE YAEI"/>
    <property type="match status" value="1"/>
</dbReference>
<dbReference type="InterPro" id="IPR051158">
    <property type="entry name" value="Metallophosphoesterase_sf"/>
</dbReference>
<feature type="signal peptide" evidence="3">
    <location>
        <begin position="1"/>
        <end position="25"/>
    </location>
</feature>
<evidence type="ECO:0000313" key="6">
    <source>
        <dbReference type="Proteomes" id="UP000186364"/>
    </source>
</evidence>